<gene>
    <name evidence="3" type="ORF">CON73_28635</name>
</gene>
<evidence type="ECO:0000313" key="3">
    <source>
        <dbReference type="EMBL" id="PGG81796.1"/>
    </source>
</evidence>
<evidence type="ECO:0000256" key="2">
    <source>
        <dbReference type="SAM" id="Phobius"/>
    </source>
</evidence>
<dbReference type="Proteomes" id="UP000225320">
    <property type="component" value="Unassembled WGS sequence"/>
</dbReference>
<dbReference type="PRINTS" id="PR01490">
    <property type="entry name" value="RTXTOXIND"/>
</dbReference>
<dbReference type="EMBL" id="NVOI01000141">
    <property type="protein sequence ID" value="PGG81796.1"/>
    <property type="molecule type" value="Genomic_DNA"/>
</dbReference>
<dbReference type="PANTHER" id="PTHR30386">
    <property type="entry name" value="MEMBRANE FUSION SUBUNIT OF EMRAB-TOLC MULTIDRUG EFFLUX PUMP"/>
    <property type="match status" value="1"/>
</dbReference>
<evidence type="ECO:0000256" key="1">
    <source>
        <dbReference type="SAM" id="Coils"/>
    </source>
</evidence>
<keyword evidence="2" id="KW-1133">Transmembrane helix</keyword>
<proteinExistence type="predicted"/>
<dbReference type="AlphaFoldDB" id="A0A2A7YJ13"/>
<reference evidence="3 4" key="1">
    <citation type="submission" date="2017-09" db="EMBL/GenBank/DDBJ databases">
        <title>Large-scale bioinformatics analysis of Bacillus genomes uncovers conserved roles of natural products in bacterial physiology.</title>
        <authorList>
            <consortium name="Agbiome Team Llc"/>
            <person name="Bleich R.M."/>
            <person name="Grubbs K.J."/>
            <person name="Santa Maria K.C."/>
            <person name="Allen S.E."/>
            <person name="Farag S."/>
            <person name="Shank E.A."/>
            <person name="Bowers A."/>
        </authorList>
    </citation>
    <scope>NUCLEOTIDE SEQUENCE [LARGE SCALE GENOMIC DNA]</scope>
    <source>
        <strain evidence="3 4">AFS094862</strain>
    </source>
</reference>
<feature type="coiled-coil region" evidence="1">
    <location>
        <begin position="236"/>
        <end position="263"/>
    </location>
</feature>
<dbReference type="InterPro" id="IPR050739">
    <property type="entry name" value="MFP"/>
</dbReference>
<protein>
    <submittedName>
        <fullName evidence="3">Hemolysin D</fullName>
    </submittedName>
</protein>
<keyword evidence="1" id="KW-0175">Coiled coil</keyword>
<comment type="caution">
    <text evidence="3">The sequence shown here is derived from an EMBL/GenBank/DDBJ whole genome shotgun (WGS) entry which is preliminary data.</text>
</comment>
<organism evidence="3 4">
    <name type="scientific">Bacillus toyonensis</name>
    <dbReference type="NCBI Taxonomy" id="155322"/>
    <lineage>
        <taxon>Bacteria</taxon>
        <taxon>Bacillati</taxon>
        <taxon>Bacillota</taxon>
        <taxon>Bacilli</taxon>
        <taxon>Bacillales</taxon>
        <taxon>Bacillaceae</taxon>
        <taxon>Bacillus</taxon>
        <taxon>Bacillus cereus group</taxon>
    </lineage>
</organism>
<keyword evidence="2" id="KW-0472">Membrane</keyword>
<accession>A0A2A7YJ13</accession>
<feature type="transmembrane region" description="Helical" evidence="2">
    <location>
        <begin position="24"/>
        <end position="45"/>
    </location>
</feature>
<sequence>MYKIHLFEELTDSAELLDRKPPFFIKWLLGFLGFCLLFGCLWAYFGKIDIVSKGTAIVQGRQDVSLIRTPLNGIVEELRVKSGEEIKKGDIIIQLKNEELMDKKKQLDLMINHIEIQKKMLLQLKLSIEKGVSSFSENVDNKFLEEYKGYENGYKLLKKEKESEIKMLEQNKVSNETDDTLQGLFTEQEKIEQEIKMLEQNSIQNLLGISEEEFNHRLNSLKSQKGNISKRIEQRKSILDSENKNLLIEKKNKEEQKTIALEKYKQDNIVTINQRLEKMEEDLFLKKQEKDFLHNNEDNMTIRSSKDGTVQLSSLLQKGDLLEAGQEIVSIVPKESDKKIKILLLADSRKNIKVGDKVNYSFNIDSENKLVGVVKYVSAQPIFNKDMKSYVYEVEATVNADKLDYLNVGVVGKASIVIGEEPVWKFILKKLDFLS</sequence>
<name>A0A2A7YJ13_9BACI</name>
<feature type="coiled-coil region" evidence="1">
    <location>
        <begin position="158"/>
        <end position="201"/>
    </location>
</feature>
<dbReference type="PANTHER" id="PTHR30386:SF28">
    <property type="entry name" value="EXPORTED PROTEIN"/>
    <property type="match status" value="1"/>
</dbReference>
<dbReference type="RefSeq" id="WP_098070407.1">
    <property type="nucleotide sequence ID" value="NZ_JBALMW010000734.1"/>
</dbReference>
<evidence type="ECO:0000313" key="4">
    <source>
        <dbReference type="Proteomes" id="UP000225320"/>
    </source>
</evidence>
<keyword evidence="2" id="KW-0812">Transmembrane</keyword>